<keyword evidence="9 10" id="KW-0378">Hydrolase</keyword>
<dbReference type="AlphaFoldDB" id="A0A168RQM0"/>
<comment type="catalytic activity">
    <reaction evidence="1 10 11">
        <text>Endonucleolytic cleavage to 5'-phosphomonoester.</text>
        <dbReference type="EC" id="3.1.26.4"/>
    </reaction>
</comment>
<dbReference type="GO" id="GO:0005737">
    <property type="term" value="C:cytoplasm"/>
    <property type="evidence" value="ECO:0007669"/>
    <property type="project" value="UniProtKB-SubCell"/>
</dbReference>
<feature type="binding site" evidence="10">
    <location>
        <position position="22"/>
    </location>
    <ligand>
        <name>a divalent metal cation</name>
        <dbReference type="ChEBI" id="CHEBI:60240"/>
    </ligand>
</feature>
<dbReference type="InterPro" id="IPR024567">
    <property type="entry name" value="RNase_HII/HIII_dom"/>
</dbReference>
<evidence type="ECO:0000256" key="7">
    <source>
        <dbReference type="ARBA" id="ARBA00022723"/>
    </source>
</evidence>
<evidence type="ECO:0000256" key="5">
    <source>
        <dbReference type="ARBA" id="ARBA00022490"/>
    </source>
</evidence>
<keyword evidence="8 10" id="KW-0255">Endonuclease</keyword>
<dbReference type="Pfam" id="PF01351">
    <property type="entry name" value="RNase_HII"/>
    <property type="match status" value="1"/>
</dbReference>
<keyword evidence="6 10" id="KW-0540">Nuclease</keyword>
<dbReference type="InterPro" id="IPR001352">
    <property type="entry name" value="RNase_HII/HIII"/>
</dbReference>
<keyword evidence="14" id="KW-1185">Reference proteome</keyword>
<keyword evidence="7 10" id="KW-0479">Metal-binding</keyword>
<dbReference type="PROSITE" id="PS51975">
    <property type="entry name" value="RNASE_H_2"/>
    <property type="match status" value="1"/>
</dbReference>
<name>A0A168RQM0_9BACT</name>
<feature type="binding site" evidence="10">
    <location>
        <position position="23"/>
    </location>
    <ligand>
        <name>a divalent metal cation</name>
        <dbReference type="ChEBI" id="CHEBI:60240"/>
    </ligand>
</feature>
<evidence type="ECO:0000256" key="3">
    <source>
        <dbReference type="ARBA" id="ARBA00004496"/>
    </source>
</evidence>
<evidence type="ECO:0000256" key="10">
    <source>
        <dbReference type="PROSITE-ProRule" id="PRU01319"/>
    </source>
</evidence>
<dbReference type="PANTHER" id="PTHR10954">
    <property type="entry name" value="RIBONUCLEASE H2 SUBUNIT A"/>
    <property type="match status" value="1"/>
</dbReference>
<comment type="caution">
    <text evidence="13">The sequence shown here is derived from an EMBL/GenBank/DDBJ whole genome shotgun (WGS) entry which is preliminary data.</text>
</comment>
<protein>
    <recommendedName>
        <fullName evidence="11">Ribonuclease</fullName>
        <ecNumber evidence="11">3.1.26.4</ecNumber>
    </recommendedName>
</protein>
<dbReference type="GO" id="GO:0003723">
    <property type="term" value="F:RNA binding"/>
    <property type="evidence" value="ECO:0007669"/>
    <property type="project" value="UniProtKB-UniRule"/>
</dbReference>
<dbReference type="Proteomes" id="UP000076983">
    <property type="component" value="Unassembled WGS sequence"/>
</dbReference>
<evidence type="ECO:0000256" key="6">
    <source>
        <dbReference type="ARBA" id="ARBA00022722"/>
    </source>
</evidence>
<dbReference type="GO" id="GO:0006298">
    <property type="term" value="P:mismatch repair"/>
    <property type="evidence" value="ECO:0007669"/>
    <property type="project" value="TreeGrafter"/>
</dbReference>
<evidence type="ECO:0000256" key="8">
    <source>
        <dbReference type="ARBA" id="ARBA00022759"/>
    </source>
</evidence>
<comment type="cofactor">
    <cofactor evidence="10">
        <name>Mn(2+)</name>
        <dbReference type="ChEBI" id="CHEBI:29035"/>
    </cofactor>
    <cofactor evidence="10">
        <name>Mg(2+)</name>
        <dbReference type="ChEBI" id="CHEBI:18420"/>
    </cofactor>
    <text evidence="10">Manganese or magnesium. Binds 1 divalent metal ion per monomer in the absence of substrate. May bind a second metal ion after substrate binding.</text>
</comment>
<evidence type="ECO:0000256" key="9">
    <source>
        <dbReference type="ARBA" id="ARBA00022801"/>
    </source>
</evidence>
<dbReference type="RefSeq" id="WP_063625788.1">
    <property type="nucleotide sequence ID" value="NZ_LVLH01000009.1"/>
</dbReference>
<dbReference type="InterPro" id="IPR036397">
    <property type="entry name" value="RNaseH_sf"/>
</dbReference>
<dbReference type="CDD" id="cd06590">
    <property type="entry name" value="RNase_HII_bacteria_HIII_like"/>
    <property type="match status" value="1"/>
</dbReference>
<dbReference type="OrthoDB" id="9777935at2"/>
<dbReference type="EC" id="3.1.26.4" evidence="11"/>
<dbReference type="PATRIC" id="fig|29557.3.peg.5"/>
<comment type="subcellular location">
    <subcellularLocation>
        <location evidence="3">Cytoplasm</location>
    </subcellularLocation>
</comment>
<evidence type="ECO:0000256" key="11">
    <source>
        <dbReference type="RuleBase" id="RU003515"/>
    </source>
</evidence>
<comment type="similarity">
    <text evidence="4">Belongs to the RNase HII family. RnhC subfamily.</text>
</comment>
<dbReference type="GO" id="GO:0032299">
    <property type="term" value="C:ribonuclease H2 complex"/>
    <property type="evidence" value="ECO:0007669"/>
    <property type="project" value="TreeGrafter"/>
</dbReference>
<sequence>MQIKELDIDLNSLDNLSIIGVDEVGVGDYFGPLVSSAVFIPREKMHFLSELGIKDSKKISDKKIKELAPIIQKNTINQVFFLSPHGYNQLNLQYNSNELKMFCHLNTISKVANETTSDFVLIDQFSTLKSIKNYYQKIMVDNNWAKIPNFNTDINLLKKAENYSLAVACASILARNFFLNYMKQMNEEYKINFPLGAGNQVKEFAQKLFMDKNINPKKVAKIHFKMN</sequence>
<dbReference type="GO" id="GO:0043137">
    <property type="term" value="P:DNA replication, removal of RNA primer"/>
    <property type="evidence" value="ECO:0007669"/>
    <property type="project" value="TreeGrafter"/>
</dbReference>
<dbReference type="STRING" id="29557.MGALLINA_00160"/>
<organism evidence="13 14">
    <name type="scientific">Mycoplasmopsis gallinarum</name>
    <dbReference type="NCBI Taxonomy" id="29557"/>
    <lineage>
        <taxon>Bacteria</taxon>
        <taxon>Bacillati</taxon>
        <taxon>Mycoplasmatota</taxon>
        <taxon>Mycoplasmoidales</taxon>
        <taxon>Metamycoplasmataceae</taxon>
        <taxon>Mycoplasmopsis</taxon>
    </lineage>
</organism>
<keyword evidence="5" id="KW-0963">Cytoplasm</keyword>
<dbReference type="GO" id="GO:0004523">
    <property type="term" value="F:RNA-DNA hybrid ribonuclease activity"/>
    <property type="evidence" value="ECO:0007669"/>
    <property type="project" value="UniProtKB-UniRule"/>
</dbReference>
<evidence type="ECO:0000256" key="2">
    <source>
        <dbReference type="ARBA" id="ARBA00004065"/>
    </source>
</evidence>
<reference evidence="13 14" key="1">
    <citation type="submission" date="2016-03" db="EMBL/GenBank/DDBJ databases">
        <title>Genome sequence of Mycoplasma gallinarum strain Mgn_IPT.</title>
        <authorList>
            <person name="Yacoub E."/>
            <person name="Sirand-Pugnet P."/>
            <person name="Barre A."/>
            <person name="Maurier F."/>
            <person name="Blanchard A."/>
            <person name="Ben Abdelmoumen B.M."/>
        </authorList>
    </citation>
    <scope>NUCLEOTIDE SEQUENCE [LARGE SCALE GENOMIC DNA]</scope>
    <source>
        <strain evidence="13 14">Mgn_IPT</strain>
    </source>
</reference>
<dbReference type="PANTHER" id="PTHR10954:SF23">
    <property type="entry name" value="RIBONUCLEASE"/>
    <property type="match status" value="1"/>
</dbReference>
<gene>
    <name evidence="13" type="ORF">MGALLINA_00160</name>
</gene>
<dbReference type="InterPro" id="IPR012337">
    <property type="entry name" value="RNaseH-like_sf"/>
</dbReference>
<feature type="binding site" evidence="10">
    <location>
        <position position="123"/>
    </location>
    <ligand>
        <name>a divalent metal cation</name>
        <dbReference type="ChEBI" id="CHEBI:60240"/>
    </ligand>
</feature>
<evidence type="ECO:0000259" key="12">
    <source>
        <dbReference type="PROSITE" id="PS51975"/>
    </source>
</evidence>
<evidence type="ECO:0000313" key="13">
    <source>
        <dbReference type="EMBL" id="OAB49198.1"/>
    </source>
</evidence>
<dbReference type="EMBL" id="LVLH01000009">
    <property type="protein sequence ID" value="OAB49198.1"/>
    <property type="molecule type" value="Genomic_DNA"/>
</dbReference>
<feature type="domain" description="RNase H type-2" evidence="12">
    <location>
        <begin position="16"/>
        <end position="227"/>
    </location>
</feature>
<dbReference type="Gene3D" id="3.30.420.10">
    <property type="entry name" value="Ribonuclease H-like superfamily/Ribonuclease H"/>
    <property type="match status" value="1"/>
</dbReference>
<evidence type="ECO:0000256" key="4">
    <source>
        <dbReference type="ARBA" id="ARBA00008378"/>
    </source>
</evidence>
<evidence type="ECO:0000256" key="1">
    <source>
        <dbReference type="ARBA" id="ARBA00000077"/>
    </source>
</evidence>
<dbReference type="SUPFAM" id="SSF53098">
    <property type="entry name" value="Ribonuclease H-like"/>
    <property type="match status" value="1"/>
</dbReference>
<proteinExistence type="inferred from homology"/>
<accession>A0A168RQM0</accession>
<comment type="function">
    <text evidence="2 11">Endonuclease that specifically degrades the RNA of RNA-DNA hybrids.</text>
</comment>
<dbReference type="GO" id="GO:0046872">
    <property type="term" value="F:metal ion binding"/>
    <property type="evidence" value="ECO:0007669"/>
    <property type="project" value="UniProtKB-KW"/>
</dbReference>
<evidence type="ECO:0000313" key="14">
    <source>
        <dbReference type="Proteomes" id="UP000076983"/>
    </source>
</evidence>